<gene>
    <name evidence="1" type="ORF">FHX81_3081</name>
</gene>
<comment type="caution">
    <text evidence="1">The sequence shown here is derived from an EMBL/GenBank/DDBJ whole genome shotgun (WGS) entry which is preliminary data.</text>
</comment>
<accession>A0A543JD80</accession>
<organism evidence="1 2">
    <name type="scientific">Saccharothrix saharensis</name>
    <dbReference type="NCBI Taxonomy" id="571190"/>
    <lineage>
        <taxon>Bacteria</taxon>
        <taxon>Bacillati</taxon>
        <taxon>Actinomycetota</taxon>
        <taxon>Actinomycetes</taxon>
        <taxon>Pseudonocardiales</taxon>
        <taxon>Pseudonocardiaceae</taxon>
        <taxon>Saccharothrix</taxon>
    </lineage>
</organism>
<reference evidence="1 2" key="1">
    <citation type="submission" date="2019-06" db="EMBL/GenBank/DDBJ databases">
        <title>Sequencing the genomes of 1000 actinobacteria strains.</title>
        <authorList>
            <person name="Klenk H.-P."/>
        </authorList>
    </citation>
    <scope>NUCLEOTIDE SEQUENCE [LARGE SCALE GENOMIC DNA]</scope>
    <source>
        <strain evidence="1 2">DSM 45456</strain>
    </source>
</reference>
<evidence type="ECO:0000313" key="2">
    <source>
        <dbReference type="Proteomes" id="UP000316628"/>
    </source>
</evidence>
<dbReference type="OrthoDB" id="4555377at2"/>
<dbReference type="AlphaFoldDB" id="A0A543JD80"/>
<name>A0A543JD80_9PSEU</name>
<sequence>MPEPMLVTIAASLATRAVAGLYELVRAKFADDPVAAAALTAAEGAAPDSPQVAALSETLERTVLADPAFGAELRAHHAVTQTGRVTNSITGTVSGNAVQAGDIQGGITFK</sequence>
<proteinExistence type="predicted"/>
<dbReference type="Proteomes" id="UP000316628">
    <property type="component" value="Unassembled WGS sequence"/>
</dbReference>
<dbReference type="EMBL" id="VFPP01000001">
    <property type="protein sequence ID" value="TQM80734.1"/>
    <property type="molecule type" value="Genomic_DNA"/>
</dbReference>
<evidence type="ECO:0000313" key="1">
    <source>
        <dbReference type="EMBL" id="TQM80734.1"/>
    </source>
</evidence>
<protein>
    <submittedName>
        <fullName evidence="1">Uncharacterized protein</fullName>
    </submittedName>
</protein>
<dbReference type="RefSeq" id="WP_141978793.1">
    <property type="nucleotide sequence ID" value="NZ_VFPP01000001.1"/>
</dbReference>
<keyword evidence="2" id="KW-1185">Reference proteome</keyword>